<organism evidence="2">
    <name type="scientific">viral metagenome</name>
    <dbReference type="NCBI Taxonomy" id="1070528"/>
    <lineage>
        <taxon>unclassified sequences</taxon>
        <taxon>metagenomes</taxon>
        <taxon>organismal metagenomes</taxon>
    </lineage>
</organism>
<feature type="transmembrane region" description="Helical" evidence="1">
    <location>
        <begin position="52"/>
        <end position="79"/>
    </location>
</feature>
<keyword evidence="1" id="KW-0472">Membrane</keyword>
<protein>
    <submittedName>
        <fullName evidence="2">Uncharacterized protein</fullName>
    </submittedName>
</protein>
<keyword evidence="1" id="KW-1133">Transmembrane helix</keyword>
<dbReference type="AlphaFoldDB" id="A0A6C0HDL1"/>
<accession>A0A6C0HDL1</accession>
<evidence type="ECO:0000256" key="1">
    <source>
        <dbReference type="SAM" id="Phobius"/>
    </source>
</evidence>
<evidence type="ECO:0000313" key="2">
    <source>
        <dbReference type="EMBL" id="QHT78457.1"/>
    </source>
</evidence>
<name>A0A6C0HDL1_9ZZZZ</name>
<reference evidence="2" key="1">
    <citation type="journal article" date="2020" name="Nature">
        <title>Giant virus diversity and host interactions through global metagenomics.</title>
        <authorList>
            <person name="Schulz F."/>
            <person name="Roux S."/>
            <person name="Paez-Espino D."/>
            <person name="Jungbluth S."/>
            <person name="Walsh D.A."/>
            <person name="Denef V.J."/>
            <person name="McMahon K.D."/>
            <person name="Konstantinidis K.T."/>
            <person name="Eloe-Fadrosh E.A."/>
            <person name="Kyrpides N.C."/>
            <person name="Woyke T."/>
        </authorList>
    </citation>
    <scope>NUCLEOTIDE SEQUENCE</scope>
    <source>
        <strain evidence="2">GVMAG-M-3300023179-91</strain>
    </source>
</reference>
<dbReference type="EMBL" id="MN739932">
    <property type="protein sequence ID" value="QHT78457.1"/>
    <property type="molecule type" value="Genomic_DNA"/>
</dbReference>
<sequence>MYMNLCPYKYILGVPGKGIHQYRFFGIAVVDTIQTIIGAAIMAYIFKWPFWITLLGLFLLGEILHYIFCVPTTVMKLLFPNSFPSS</sequence>
<keyword evidence="1" id="KW-0812">Transmembrane</keyword>
<proteinExistence type="predicted"/>
<feature type="transmembrane region" description="Helical" evidence="1">
    <location>
        <begin position="24"/>
        <end position="46"/>
    </location>
</feature>